<comment type="similarity">
    <text evidence="1">Belongs to the sigma-70 factor family. ECF subfamily.</text>
</comment>
<protein>
    <submittedName>
        <fullName evidence="7">RNA polymerase sigma-70 factor, ECF subfamily</fullName>
    </submittedName>
</protein>
<organism evidence="7 8">
    <name type="scientific">Hydrogenoanaerobacterium saccharovorans</name>
    <dbReference type="NCBI Taxonomy" id="474960"/>
    <lineage>
        <taxon>Bacteria</taxon>
        <taxon>Bacillati</taxon>
        <taxon>Bacillota</taxon>
        <taxon>Clostridia</taxon>
        <taxon>Eubacteriales</taxon>
        <taxon>Oscillospiraceae</taxon>
        <taxon>Hydrogenoanaerobacterium</taxon>
    </lineage>
</organism>
<dbReference type="GO" id="GO:0006352">
    <property type="term" value="P:DNA-templated transcription initiation"/>
    <property type="evidence" value="ECO:0007669"/>
    <property type="project" value="InterPro"/>
</dbReference>
<reference evidence="7 8" key="1">
    <citation type="submission" date="2016-10" db="EMBL/GenBank/DDBJ databases">
        <authorList>
            <person name="de Groot N.N."/>
        </authorList>
    </citation>
    <scope>NUCLEOTIDE SEQUENCE [LARGE SCALE GENOMIC DNA]</scope>
    <source>
        <strain evidence="7 8">CGMCC 1.5070</strain>
    </source>
</reference>
<evidence type="ECO:0000256" key="1">
    <source>
        <dbReference type="ARBA" id="ARBA00010641"/>
    </source>
</evidence>
<dbReference type="NCBIfam" id="TIGR02937">
    <property type="entry name" value="sigma70-ECF"/>
    <property type="match status" value="1"/>
</dbReference>
<dbReference type="Pfam" id="PF04542">
    <property type="entry name" value="Sigma70_r2"/>
    <property type="match status" value="1"/>
</dbReference>
<dbReference type="PANTHER" id="PTHR43133:SF62">
    <property type="entry name" value="RNA POLYMERASE SIGMA FACTOR SIGZ"/>
    <property type="match status" value="1"/>
</dbReference>
<sequence>MFLFCLMSTGQDKKIGGTAPQLLDESLITRIANDDGEAFRTLYCQTDRAVYGFALSILKNQQDAEDIMQDTYLKIRAGAHLYEPRGKPMAWVLTITKNLALMKLRSKAANPCQPMEELENSIDCSGSIHYEDRAVLDAALQILKDDERQIVLLHALTGLRHREIAKLLEMPLATVLSKYSRSLKKLKQYLTKEEETV</sequence>
<dbReference type="RefSeq" id="WP_092754185.1">
    <property type="nucleotide sequence ID" value="NZ_FOCG01000001.1"/>
</dbReference>
<evidence type="ECO:0000256" key="2">
    <source>
        <dbReference type="ARBA" id="ARBA00023015"/>
    </source>
</evidence>
<dbReference type="CDD" id="cd06171">
    <property type="entry name" value="Sigma70_r4"/>
    <property type="match status" value="1"/>
</dbReference>
<dbReference type="AlphaFoldDB" id="A0A1H8BT90"/>
<dbReference type="GO" id="GO:0016987">
    <property type="term" value="F:sigma factor activity"/>
    <property type="evidence" value="ECO:0007669"/>
    <property type="project" value="UniProtKB-KW"/>
</dbReference>
<evidence type="ECO:0000259" key="6">
    <source>
        <dbReference type="Pfam" id="PF08281"/>
    </source>
</evidence>
<accession>A0A1H8BT90</accession>
<dbReference type="SUPFAM" id="SSF88659">
    <property type="entry name" value="Sigma3 and sigma4 domains of RNA polymerase sigma factors"/>
    <property type="match status" value="1"/>
</dbReference>
<dbReference type="InterPro" id="IPR014284">
    <property type="entry name" value="RNA_pol_sigma-70_dom"/>
</dbReference>
<evidence type="ECO:0000259" key="5">
    <source>
        <dbReference type="Pfam" id="PF04542"/>
    </source>
</evidence>
<dbReference type="InterPro" id="IPR007627">
    <property type="entry name" value="RNA_pol_sigma70_r2"/>
</dbReference>
<dbReference type="InterPro" id="IPR013249">
    <property type="entry name" value="RNA_pol_sigma70_r4_t2"/>
</dbReference>
<dbReference type="InterPro" id="IPR039425">
    <property type="entry name" value="RNA_pol_sigma-70-like"/>
</dbReference>
<dbReference type="InterPro" id="IPR036388">
    <property type="entry name" value="WH-like_DNA-bd_sf"/>
</dbReference>
<feature type="domain" description="RNA polymerase sigma factor 70 region 4 type 2" evidence="6">
    <location>
        <begin position="135"/>
        <end position="186"/>
    </location>
</feature>
<dbReference type="PANTHER" id="PTHR43133">
    <property type="entry name" value="RNA POLYMERASE ECF-TYPE SIGMA FACTO"/>
    <property type="match status" value="1"/>
</dbReference>
<keyword evidence="2" id="KW-0805">Transcription regulation</keyword>
<dbReference type="InterPro" id="IPR013324">
    <property type="entry name" value="RNA_pol_sigma_r3/r4-like"/>
</dbReference>
<keyword evidence="4" id="KW-0804">Transcription</keyword>
<gene>
    <name evidence="7" type="ORF">SAMN05216180_2042</name>
</gene>
<dbReference type="GO" id="GO:0003677">
    <property type="term" value="F:DNA binding"/>
    <property type="evidence" value="ECO:0007669"/>
    <property type="project" value="InterPro"/>
</dbReference>
<dbReference type="InterPro" id="IPR013325">
    <property type="entry name" value="RNA_pol_sigma_r2"/>
</dbReference>
<keyword evidence="8" id="KW-1185">Reference proteome</keyword>
<evidence type="ECO:0000256" key="3">
    <source>
        <dbReference type="ARBA" id="ARBA00023082"/>
    </source>
</evidence>
<dbReference type="OrthoDB" id="2594372at2"/>
<keyword evidence="3" id="KW-0731">Sigma factor</keyword>
<evidence type="ECO:0000256" key="4">
    <source>
        <dbReference type="ARBA" id="ARBA00023163"/>
    </source>
</evidence>
<evidence type="ECO:0000313" key="8">
    <source>
        <dbReference type="Proteomes" id="UP000199158"/>
    </source>
</evidence>
<dbReference type="STRING" id="474960.SAMN05216180_2042"/>
<feature type="domain" description="RNA polymerase sigma-70 region 2" evidence="5">
    <location>
        <begin position="47"/>
        <end position="108"/>
    </location>
</feature>
<dbReference type="Pfam" id="PF08281">
    <property type="entry name" value="Sigma70_r4_2"/>
    <property type="match status" value="1"/>
</dbReference>
<proteinExistence type="inferred from homology"/>
<evidence type="ECO:0000313" key="7">
    <source>
        <dbReference type="EMBL" id="SEM85087.1"/>
    </source>
</evidence>
<dbReference type="EMBL" id="FOCG01000001">
    <property type="protein sequence ID" value="SEM85087.1"/>
    <property type="molecule type" value="Genomic_DNA"/>
</dbReference>
<dbReference type="Gene3D" id="1.10.1740.10">
    <property type="match status" value="1"/>
</dbReference>
<dbReference type="Proteomes" id="UP000199158">
    <property type="component" value="Unassembled WGS sequence"/>
</dbReference>
<dbReference type="SUPFAM" id="SSF88946">
    <property type="entry name" value="Sigma2 domain of RNA polymerase sigma factors"/>
    <property type="match status" value="1"/>
</dbReference>
<name>A0A1H8BT90_9FIRM</name>
<dbReference type="Gene3D" id="1.10.10.10">
    <property type="entry name" value="Winged helix-like DNA-binding domain superfamily/Winged helix DNA-binding domain"/>
    <property type="match status" value="1"/>
</dbReference>